<keyword evidence="1" id="KW-0812">Transmembrane</keyword>
<comment type="caution">
    <text evidence="2">The sequence shown here is derived from an EMBL/GenBank/DDBJ whole genome shotgun (WGS) entry which is preliminary data.</text>
</comment>
<proteinExistence type="predicted"/>
<evidence type="ECO:0000256" key="1">
    <source>
        <dbReference type="SAM" id="Phobius"/>
    </source>
</evidence>
<sequence length="151" mass="16357">MSDDAAEVDEPVESPRKYSALGKLPDSFLEGLRVSSKQWFDVPSLARSLEMSQPRFDLGDIPETFDLAPNPTFEVVERLEEQQALLIESNEHLREMVEIARADAAAARLDAEAAQAASTRAQNSTRHGIAAAWAGVAVAIILGIITLILAS</sequence>
<evidence type="ECO:0000313" key="2">
    <source>
        <dbReference type="EMBL" id="MBM7480132.1"/>
    </source>
</evidence>
<organism evidence="2 3">
    <name type="scientific">Oerskovia jenensis</name>
    <dbReference type="NCBI Taxonomy" id="162169"/>
    <lineage>
        <taxon>Bacteria</taxon>
        <taxon>Bacillati</taxon>
        <taxon>Actinomycetota</taxon>
        <taxon>Actinomycetes</taxon>
        <taxon>Micrococcales</taxon>
        <taxon>Cellulomonadaceae</taxon>
        <taxon>Oerskovia</taxon>
    </lineage>
</organism>
<dbReference type="RefSeq" id="WP_205307948.1">
    <property type="nucleotide sequence ID" value="NZ_BAAAVF010000007.1"/>
</dbReference>
<dbReference type="EMBL" id="JAFBBO010000001">
    <property type="protein sequence ID" value="MBM7480132.1"/>
    <property type="molecule type" value="Genomic_DNA"/>
</dbReference>
<dbReference type="Proteomes" id="UP000698059">
    <property type="component" value="Unassembled WGS sequence"/>
</dbReference>
<keyword evidence="1" id="KW-0472">Membrane</keyword>
<gene>
    <name evidence="2" type="ORF">JOD49_003052</name>
</gene>
<evidence type="ECO:0000313" key="3">
    <source>
        <dbReference type="Proteomes" id="UP000698059"/>
    </source>
</evidence>
<accession>A0ABS2LIC8</accession>
<feature type="transmembrane region" description="Helical" evidence="1">
    <location>
        <begin position="130"/>
        <end position="150"/>
    </location>
</feature>
<keyword evidence="1" id="KW-1133">Transmembrane helix</keyword>
<reference evidence="2 3" key="1">
    <citation type="submission" date="2021-01" db="EMBL/GenBank/DDBJ databases">
        <title>Sequencing the genomes of 1000 actinobacteria strains.</title>
        <authorList>
            <person name="Klenk H.-P."/>
        </authorList>
    </citation>
    <scope>NUCLEOTIDE SEQUENCE [LARGE SCALE GENOMIC DNA]</scope>
    <source>
        <strain evidence="2 3">DSM 46000</strain>
    </source>
</reference>
<name>A0ABS2LIC8_9CELL</name>
<keyword evidence="3" id="KW-1185">Reference proteome</keyword>
<protein>
    <submittedName>
        <fullName evidence="2">Uncharacterized protein</fullName>
    </submittedName>
</protein>